<sequence>MLGSAKFSCLAGHSALYGDRFSMVRGARASLKKGSKSQYYPLKPPENDRYNPGRPFTDLNNLPIRKESHYWETIVKLQNAETKAARNMITRESGISRMPLCVASHAFMHPSFFPLDPFHLFYENCMAFIWDLWVTLSAVSDPIHLGVDKAQLLGELIPKAMKTLPAAFCGTVRDPFLKRQSQYKIYEWMALLHWYIIPIGLEIGMDARVLSNFSYFVNAIEFAMTIKPRSNQDLQELHCMIARFLEGYEVLYVNNKPENVSRSRLCIFQMIYVPMHIEWYGSVRLGSQATCERAIGEMGGQVRSKKAPFKNLSNLLHEREDLKLLLLYTPSLRFTKNVRQKKIVFQEISIRKKDRQPNTLIYEELEAICIFLDKNFDPYLDITRWGKHSLSDGNTLRSQVSEFRAENISRSTRYFEAVDDNNQQPIFGEALAFFKVNNTGTLLATFYPIVELELVFGKWRGIWSKTIKVLPIAAIKCLIGIWCYNNRVYVLQKHPGLEMLSSVEPESEQDIDLDDEFEFE</sequence>
<evidence type="ECO:0000313" key="2">
    <source>
        <dbReference type="Proteomes" id="UP000814140"/>
    </source>
</evidence>
<comment type="caution">
    <text evidence="1">The sequence shown here is derived from an EMBL/GenBank/DDBJ whole genome shotgun (WGS) entry which is preliminary data.</text>
</comment>
<reference evidence="1" key="2">
    <citation type="journal article" date="2022" name="New Phytol.">
        <title>Evolutionary transition to the ectomycorrhizal habit in the genomes of a hyperdiverse lineage of mushroom-forming fungi.</title>
        <authorList>
            <person name="Looney B."/>
            <person name="Miyauchi S."/>
            <person name="Morin E."/>
            <person name="Drula E."/>
            <person name="Courty P.E."/>
            <person name="Kohler A."/>
            <person name="Kuo A."/>
            <person name="LaButti K."/>
            <person name="Pangilinan J."/>
            <person name="Lipzen A."/>
            <person name="Riley R."/>
            <person name="Andreopoulos W."/>
            <person name="He G."/>
            <person name="Johnson J."/>
            <person name="Nolan M."/>
            <person name="Tritt A."/>
            <person name="Barry K.W."/>
            <person name="Grigoriev I.V."/>
            <person name="Nagy L.G."/>
            <person name="Hibbett D."/>
            <person name="Henrissat B."/>
            <person name="Matheny P.B."/>
            <person name="Labbe J."/>
            <person name="Martin F.M."/>
        </authorList>
    </citation>
    <scope>NUCLEOTIDE SEQUENCE</scope>
    <source>
        <strain evidence="1">HHB10654</strain>
    </source>
</reference>
<dbReference type="EMBL" id="MU277366">
    <property type="protein sequence ID" value="KAI0054678.1"/>
    <property type="molecule type" value="Genomic_DNA"/>
</dbReference>
<keyword evidence="2" id="KW-1185">Reference proteome</keyword>
<accession>A0ACB8SEN8</accession>
<evidence type="ECO:0000313" key="1">
    <source>
        <dbReference type="EMBL" id="KAI0054678.1"/>
    </source>
</evidence>
<protein>
    <submittedName>
        <fullName evidence="1">Uncharacterized protein</fullName>
    </submittedName>
</protein>
<proteinExistence type="predicted"/>
<name>A0ACB8SEN8_9AGAM</name>
<organism evidence="1 2">
    <name type="scientific">Artomyces pyxidatus</name>
    <dbReference type="NCBI Taxonomy" id="48021"/>
    <lineage>
        <taxon>Eukaryota</taxon>
        <taxon>Fungi</taxon>
        <taxon>Dikarya</taxon>
        <taxon>Basidiomycota</taxon>
        <taxon>Agaricomycotina</taxon>
        <taxon>Agaricomycetes</taxon>
        <taxon>Russulales</taxon>
        <taxon>Auriscalpiaceae</taxon>
        <taxon>Artomyces</taxon>
    </lineage>
</organism>
<gene>
    <name evidence="1" type="ORF">BV25DRAFT_1816720</name>
</gene>
<reference evidence="1" key="1">
    <citation type="submission" date="2021-03" db="EMBL/GenBank/DDBJ databases">
        <authorList>
            <consortium name="DOE Joint Genome Institute"/>
            <person name="Ahrendt S."/>
            <person name="Looney B.P."/>
            <person name="Miyauchi S."/>
            <person name="Morin E."/>
            <person name="Drula E."/>
            <person name="Courty P.E."/>
            <person name="Chicoki N."/>
            <person name="Fauchery L."/>
            <person name="Kohler A."/>
            <person name="Kuo A."/>
            <person name="Labutti K."/>
            <person name="Pangilinan J."/>
            <person name="Lipzen A."/>
            <person name="Riley R."/>
            <person name="Andreopoulos W."/>
            <person name="He G."/>
            <person name="Johnson J."/>
            <person name="Barry K.W."/>
            <person name="Grigoriev I.V."/>
            <person name="Nagy L."/>
            <person name="Hibbett D."/>
            <person name="Henrissat B."/>
            <person name="Matheny P.B."/>
            <person name="Labbe J."/>
            <person name="Martin F."/>
        </authorList>
    </citation>
    <scope>NUCLEOTIDE SEQUENCE</scope>
    <source>
        <strain evidence="1">HHB10654</strain>
    </source>
</reference>
<dbReference type="Proteomes" id="UP000814140">
    <property type="component" value="Unassembled WGS sequence"/>
</dbReference>